<protein>
    <recommendedName>
        <fullName evidence="2">Adenylyltransferase AadA C-terminal domain-containing protein</fullName>
    </recommendedName>
</protein>
<dbReference type="EMBL" id="FNIC01000006">
    <property type="protein sequence ID" value="SDO14831.1"/>
    <property type="molecule type" value="Genomic_DNA"/>
</dbReference>
<accession>A0A1H0H7E5</accession>
<dbReference type="GO" id="GO:0016740">
    <property type="term" value="F:transferase activity"/>
    <property type="evidence" value="ECO:0007669"/>
    <property type="project" value="UniProtKB-KW"/>
</dbReference>
<proteinExistence type="predicted"/>
<name>A0A1H0H7E5_9ACTN</name>
<evidence type="ECO:0000259" key="2">
    <source>
        <dbReference type="Pfam" id="PF13427"/>
    </source>
</evidence>
<keyword evidence="4" id="KW-1185">Reference proteome</keyword>
<organism evidence="3 4">
    <name type="scientific">Nocardioides szechwanensis</name>
    <dbReference type="NCBI Taxonomy" id="1005944"/>
    <lineage>
        <taxon>Bacteria</taxon>
        <taxon>Bacillati</taxon>
        <taxon>Actinomycetota</taxon>
        <taxon>Actinomycetes</taxon>
        <taxon>Propionibacteriales</taxon>
        <taxon>Nocardioidaceae</taxon>
        <taxon>Nocardioides</taxon>
    </lineage>
</organism>
<feature type="domain" description="Adenylyltransferase AadA C-terminal" evidence="2">
    <location>
        <begin position="177"/>
        <end position="227"/>
    </location>
</feature>
<dbReference type="Proteomes" id="UP000199004">
    <property type="component" value="Unassembled WGS sequence"/>
</dbReference>
<dbReference type="Pfam" id="PF13427">
    <property type="entry name" value="AadA_C"/>
    <property type="match status" value="1"/>
</dbReference>
<evidence type="ECO:0000313" key="3">
    <source>
        <dbReference type="EMBL" id="SDO14831.1"/>
    </source>
</evidence>
<gene>
    <name evidence="3" type="ORF">SAMN05192576_3481</name>
</gene>
<sequence length="262" mass="28627">MTPEPVSEVCATFLREAPAGLVTGLYLRGGVGFGEWVPGQSDVDFVATLDHRPDDAEVDALRRTHEAVAAAHPDLHFDGPHVLAGDLAADPAGCPDVPTVLGRLFEPAGTVHDGVVAWHELAWHGVHVAGLPIVELGVWTSRERLRDFTVDNLDTYWRGNAEALAAMPSEGAAETACAWCVLGVTRLHHLLVTGEMTTKSAAGRWGLTYYPERFHRVLREALRIREDIRGDEGTEYPDDRHARGQDTAELTAYVVARGTERR</sequence>
<evidence type="ECO:0000256" key="1">
    <source>
        <dbReference type="ARBA" id="ARBA00022679"/>
    </source>
</evidence>
<evidence type="ECO:0000313" key="4">
    <source>
        <dbReference type="Proteomes" id="UP000199004"/>
    </source>
</evidence>
<dbReference type="AlphaFoldDB" id="A0A1H0H7E5"/>
<dbReference type="RefSeq" id="WP_091026069.1">
    <property type="nucleotide sequence ID" value="NZ_BKAE01000008.1"/>
</dbReference>
<dbReference type="OrthoDB" id="4066793at2"/>
<keyword evidence="1" id="KW-0808">Transferase</keyword>
<reference evidence="4" key="1">
    <citation type="submission" date="2016-10" db="EMBL/GenBank/DDBJ databases">
        <authorList>
            <person name="Varghese N."/>
            <person name="Submissions S."/>
        </authorList>
    </citation>
    <scope>NUCLEOTIDE SEQUENCE [LARGE SCALE GENOMIC DNA]</scope>
    <source>
        <strain evidence="4">CGMCC 1.11147</strain>
    </source>
</reference>
<dbReference type="STRING" id="1005944.SAMN05192576_3481"/>
<dbReference type="InterPro" id="IPR025184">
    <property type="entry name" value="AadA_C"/>
</dbReference>